<dbReference type="InterPro" id="IPR001148">
    <property type="entry name" value="CA_dom"/>
</dbReference>
<proteinExistence type="inferred from homology"/>
<gene>
    <name evidence="9" type="primary">cah</name>
    <name evidence="9" type="ORF">SPIL2461_LOCUS23235</name>
</gene>
<evidence type="ECO:0000256" key="2">
    <source>
        <dbReference type="ARBA" id="ARBA00012925"/>
    </source>
</evidence>
<feature type="signal peptide" evidence="7">
    <location>
        <begin position="1"/>
        <end position="17"/>
    </location>
</feature>
<evidence type="ECO:0000313" key="10">
    <source>
        <dbReference type="Proteomes" id="UP000649617"/>
    </source>
</evidence>
<keyword evidence="4" id="KW-0862">Zinc</keyword>
<organism evidence="9 10">
    <name type="scientific">Symbiodinium pilosum</name>
    <name type="common">Dinoflagellate</name>
    <dbReference type="NCBI Taxonomy" id="2952"/>
    <lineage>
        <taxon>Eukaryota</taxon>
        <taxon>Sar</taxon>
        <taxon>Alveolata</taxon>
        <taxon>Dinophyceae</taxon>
        <taxon>Suessiales</taxon>
        <taxon>Symbiodiniaceae</taxon>
        <taxon>Symbiodinium</taxon>
    </lineage>
</organism>
<dbReference type="GO" id="GO:0008270">
    <property type="term" value="F:zinc ion binding"/>
    <property type="evidence" value="ECO:0007669"/>
    <property type="project" value="InterPro"/>
</dbReference>
<dbReference type="PANTHER" id="PTHR18952:SF265">
    <property type="entry name" value="CARBONIC ANHYDRASE"/>
    <property type="match status" value="1"/>
</dbReference>
<dbReference type="EC" id="4.2.1.1" evidence="2"/>
<dbReference type="Proteomes" id="UP000649617">
    <property type="component" value="Unassembled WGS sequence"/>
</dbReference>
<evidence type="ECO:0000313" key="9">
    <source>
        <dbReference type="EMBL" id="CAE7781546.1"/>
    </source>
</evidence>
<name>A0A812YJM1_SYMPI</name>
<evidence type="ECO:0000256" key="6">
    <source>
        <dbReference type="ARBA" id="ARBA00048348"/>
    </source>
</evidence>
<comment type="catalytic activity">
    <reaction evidence="6">
        <text>hydrogencarbonate + H(+) = CO2 + H2O</text>
        <dbReference type="Rhea" id="RHEA:10748"/>
        <dbReference type="ChEBI" id="CHEBI:15377"/>
        <dbReference type="ChEBI" id="CHEBI:15378"/>
        <dbReference type="ChEBI" id="CHEBI:16526"/>
        <dbReference type="ChEBI" id="CHEBI:17544"/>
        <dbReference type="EC" id="4.2.1.1"/>
    </reaction>
</comment>
<dbReference type="CDD" id="cd03124">
    <property type="entry name" value="alpha_CA_prokaryotic_like"/>
    <property type="match status" value="1"/>
</dbReference>
<protein>
    <recommendedName>
        <fullName evidence="2">carbonic anhydrase</fullName>
        <ecNumber evidence="2">4.2.1.1</ecNumber>
    </recommendedName>
</protein>
<keyword evidence="3" id="KW-0479">Metal-binding</keyword>
<dbReference type="PROSITE" id="PS51144">
    <property type="entry name" value="ALPHA_CA_2"/>
    <property type="match status" value="1"/>
</dbReference>
<feature type="domain" description="Alpha-carbonic anhydrase" evidence="8">
    <location>
        <begin position="24"/>
        <end position="294"/>
    </location>
</feature>
<dbReference type="OrthoDB" id="429145at2759"/>
<evidence type="ECO:0000256" key="5">
    <source>
        <dbReference type="ARBA" id="ARBA00023239"/>
    </source>
</evidence>
<dbReference type="AlphaFoldDB" id="A0A812YJM1"/>
<reference evidence="9" key="1">
    <citation type="submission" date="2021-02" db="EMBL/GenBank/DDBJ databases">
        <authorList>
            <person name="Dougan E. K."/>
            <person name="Rhodes N."/>
            <person name="Thang M."/>
            <person name="Chan C."/>
        </authorList>
    </citation>
    <scope>NUCLEOTIDE SEQUENCE</scope>
</reference>
<dbReference type="SUPFAM" id="SSF51069">
    <property type="entry name" value="Carbonic anhydrase"/>
    <property type="match status" value="1"/>
</dbReference>
<dbReference type="InterPro" id="IPR041891">
    <property type="entry name" value="Alpha_CA_prokaryot-like"/>
</dbReference>
<evidence type="ECO:0000256" key="3">
    <source>
        <dbReference type="ARBA" id="ARBA00022723"/>
    </source>
</evidence>
<dbReference type="EMBL" id="CAJNIZ010048081">
    <property type="protein sequence ID" value="CAE7781546.1"/>
    <property type="molecule type" value="Genomic_DNA"/>
</dbReference>
<sequence length="321" mass="35476">MGRGLFSSASWLWLAAGQEFPTMETWSYEYPRQQYWKNIVDTHCASTYQSPIDIPKTLNYVDHANLTQLTEGVGERLGPFAWSLAAQTLNVTLHPGPLTWEVKLVNPESVVVQIGGLDYKLESMTFKSPSEHTVQGGHNAMEIQMRHVANTLFGGERKVLMVSVSLRMAENGGNAFLSPIWSAMPADGKGAPSTYIANPYLELAPPDKSFIRYTGTTTAPPCERAEWIVFMEPGYVGIPQLQQFRSSISGYQPSRLAPANGTLPLGISKAWDTRWGRNNRLAQDLGLREVQMVEMMNADPNAVPKLTVIAGMAGNSSWEQP</sequence>
<keyword evidence="10" id="KW-1185">Reference proteome</keyword>
<evidence type="ECO:0000259" key="8">
    <source>
        <dbReference type="PROSITE" id="PS51144"/>
    </source>
</evidence>
<dbReference type="Pfam" id="PF00194">
    <property type="entry name" value="Carb_anhydrase"/>
    <property type="match status" value="1"/>
</dbReference>
<dbReference type="InterPro" id="IPR036398">
    <property type="entry name" value="CA_dom_sf"/>
</dbReference>
<dbReference type="GO" id="GO:0004089">
    <property type="term" value="F:carbonate dehydratase activity"/>
    <property type="evidence" value="ECO:0007669"/>
    <property type="project" value="UniProtKB-EC"/>
</dbReference>
<comment type="caution">
    <text evidence="9">The sequence shown here is derived from an EMBL/GenBank/DDBJ whole genome shotgun (WGS) entry which is preliminary data.</text>
</comment>
<evidence type="ECO:0000256" key="7">
    <source>
        <dbReference type="SAM" id="SignalP"/>
    </source>
</evidence>
<dbReference type="SMART" id="SM01057">
    <property type="entry name" value="Carb_anhydrase"/>
    <property type="match status" value="1"/>
</dbReference>
<dbReference type="InterPro" id="IPR023561">
    <property type="entry name" value="Carbonic_anhydrase_a-class"/>
</dbReference>
<dbReference type="PANTHER" id="PTHR18952">
    <property type="entry name" value="CARBONIC ANHYDRASE"/>
    <property type="match status" value="1"/>
</dbReference>
<feature type="chain" id="PRO_5032770520" description="carbonic anhydrase" evidence="7">
    <location>
        <begin position="18"/>
        <end position="321"/>
    </location>
</feature>
<keyword evidence="7" id="KW-0732">Signal</keyword>
<keyword evidence="5" id="KW-0456">Lyase</keyword>
<dbReference type="Gene3D" id="3.10.200.10">
    <property type="entry name" value="Alpha carbonic anhydrase"/>
    <property type="match status" value="1"/>
</dbReference>
<evidence type="ECO:0000256" key="4">
    <source>
        <dbReference type="ARBA" id="ARBA00022833"/>
    </source>
</evidence>
<accession>A0A812YJM1</accession>
<evidence type="ECO:0000256" key="1">
    <source>
        <dbReference type="ARBA" id="ARBA00010718"/>
    </source>
</evidence>
<comment type="similarity">
    <text evidence="1">Belongs to the alpha-carbonic anhydrase family.</text>
</comment>